<feature type="non-terminal residue" evidence="1">
    <location>
        <position position="49"/>
    </location>
</feature>
<keyword evidence="2" id="KW-1185">Reference proteome</keyword>
<dbReference type="EMBL" id="CAJVQB010170038">
    <property type="protein sequence ID" value="CAG8857359.1"/>
    <property type="molecule type" value="Genomic_DNA"/>
</dbReference>
<feature type="non-terminal residue" evidence="1">
    <location>
        <position position="1"/>
    </location>
</feature>
<sequence length="49" mass="5765">PSKNNFTKKSLDRVESTEFNLILTDELYLSLDLIQFVENKRIESTKCNE</sequence>
<protein>
    <submittedName>
        <fullName evidence="1">36633_t:CDS:1</fullName>
    </submittedName>
</protein>
<gene>
    <name evidence="1" type="ORF">GMARGA_LOCUS46180</name>
</gene>
<evidence type="ECO:0000313" key="1">
    <source>
        <dbReference type="EMBL" id="CAG8857359.1"/>
    </source>
</evidence>
<reference evidence="1 2" key="1">
    <citation type="submission" date="2021-06" db="EMBL/GenBank/DDBJ databases">
        <authorList>
            <person name="Kallberg Y."/>
            <person name="Tangrot J."/>
            <person name="Rosling A."/>
        </authorList>
    </citation>
    <scope>NUCLEOTIDE SEQUENCE [LARGE SCALE GENOMIC DNA]</scope>
    <source>
        <strain evidence="1 2">120-4 pot B 10/14</strain>
    </source>
</reference>
<name>A0ABN7XPV3_GIGMA</name>
<accession>A0ABN7XPV3</accession>
<organism evidence="1 2">
    <name type="scientific">Gigaspora margarita</name>
    <dbReference type="NCBI Taxonomy" id="4874"/>
    <lineage>
        <taxon>Eukaryota</taxon>
        <taxon>Fungi</taxon>
        <taxon>Fungi incertae sedis</taxon>
        <taxon>Mucoromycota</taxon>
        <taxon>Glomeromycotina</taxon>
        <taxon>Glomeromycetes</taxon>
        <taxon>Diversisporales</taxon>
        <taxon>Gigasporaceae</taxon>
        <taxon>Gigaspora</taxon>
    </lineage>
</organism>
<evidence type="ECO:0000313" key="2">
    <source>
        <dbReference type="Proteomes" id="UP000789901"/>
    </source>
</evidence>
<proteinExistence type="predicted"/>
<comment type="caution">
    <text evidence="1">The sequence shown here is derived from an EMBL/GenBank/DDBJ whole genome shotgun (WGS) entry which is preliminary data.</text>
</comment>
<dbReference type="Proteomes" id="UP000789901">
    <property type="component" value="Unassembled WGS sequence"/>
</dbReference>